<evidence type="ECO:0000259" key="1">
    <source>
        <dbReference type="Pfam" id="PF01541"/>
    </source>
</evidence>
<dbReference type="EMBL" id="MBEE01000080">
    <property type="protein sequence ID" value="OCB57654.1"/>
    <property type="molecule type" value="Genomic_DNA"/>
</dbReference>
<sequence>MYDHIEKRHILYRFFNKDDELLYVGLTDNPGIRFRTHQSTQTWYTECVLATMEHFDSRNALKRAELNAIRVEKPKYNVVGNPVHKEPTKHVRRIRAVHPDTRNGPITSVFGGDASTFPAPDAIADD</sequence>
<evidence type="ECO:0000313" key="3">
    <source>
        <dbReference type="Proteomes" id="UP000092683"/>
    </source>
</evidence>
<reference evidence="2 3" key="1">
    <citation type="submission" date="2016-06" db="EMBL/GenBank/DDBJ databases">
        <authorList>
            <person name="Kjaerup R.B."/>
            <person name="Dalgaard T.S."/>
            <person name="Juul-Madsen H.R."/>
        </authorList>
    </citation>
    <scope>NUCLEOTIDE SEQUENCE [LARGE SCALE GENOMIC DNA]</scope>
    <source>
        <strain evidence="2 3">E3012</strain>
    </source>
</reference>
<dbReference type="SUPFAM" id="SSF82771">
    <property type="entry name" value="GIY-YIG endonuclease"/>
    <property type="match status" value="1"/>
</dbReference>
<dbReference type="OrthoDB" id="4336423at2"/>
<name>A0A1B9DA77_MYCMA</name>
<dbReference type="Proteomes" id="UP000092683">
    <property type="component" value="Unassembled WGS sequence"/>
</dbReference>
<dbReference type="AlphaFoldDB" id="A0A1B9DA77"/>
<dbReference type="InterPro" id="IPR000305">
    <property type="entry name" value="GIY-YIG_endonuc"/>
</dbReference>
<proteinExistence type="predicted"/>
<dbReference type="InterPro" id="IPR035901">
    <property type="entry name" value="GIY-YIG_endonuc_sf"/>
</dbReference>
<organism evidence="2 3">
    <name type="scientific">Mycobacterium malmoense</name>
    <dbReference type="NCBI Taxonomy" id="1780"/>
    <lineage>
        <taxon>Bacteria</taxon>
        <taxon>Bacillati</taxon>
        <taxon>Actinomycetota</taxon>
        <taxon>Actinomycetes</taxon>
        <taxon>Mycobacteriales</taxon>
        <taxon>Mycobacteriaceae</taxon>
        <taxon>Mycobacterium</taxon>
    </lineage>
</organism>
<dbReference type="CDD" id="cd00719">
    <property type="entry name" value="GIY-YIG_SF"/>
    <property type="match status" value="1"/>
</dbReference>
<protein>
    <recommendedName>
        <fullName evidence="1">GIY-YIG domain-containing protein</fullName>
    </recommendedName>
</protein>
<gene>
    <name evidence="2" type="ORF">A5677_16960</name>
</gene>
<dbReference type="RefSeq" id="WP_065480374.1">
    <property type="nucleotide sequence ID" value="NZ_MBEE01000080.1"/>
</dbReference>
<feature type="domain" description="GIY-YIG" evidence="1">
    <location>
        <begin position="9"/>
        <end position="77"/>
    </location>
</feature>
<comment type="caution">
    <text evidence="2">The sequence shown here is derived from an EMBL/GenBank/DDBJ whole genome shotgun (WGS) entry which is preliminary data.</text>
</comment>
<dbReference type="Pfam" id="PF01541">
    <property type="entry name" value="GIY-YIG"/>
    <property type="match status" value="1"/>
</dbReference>
<evidence type="ECO:0000313" key="2">
    <source>
        <dbReference type="EMBL" id="OCB57654.1"/>
    </source>
</evidence>
<accession>A0A1B9DA77</accession>